<gene>
    <name evidence="2" type="ORF">M421DRAFT_207218</name>
</gene>
<dbReference type="Proteomes" id="UP000800082">
    <property type="component" value="Unassembled WGS sequence"/>
</dbReference>
<evidence type="ECO:0000313" key="3">
    <source>
        <dbReference type="Proteomes" id="UP000800082"/>
    </source>
</evidence>
<dbReference type="RefSeq" id="XP_033447051.1">
    <property type="nucleotide sequence ID" value="XM_033588178.1"/>
</dbReference>
<proteinExistence type="predicted"/>
<dbReference type="InterPro" id="IPR010730">
    <property type="entry name" value="HET"/>
</dbReference>
<dbReference type="OrthoDB" id="3691074at2759"/>
<dbReference type="GeneID" id="54345825"/>
<dbReference type="AlphaFoldDB" id="A0A6A5RGZ2"/>
<keyword evidence="3" id="KW-1185">Reference proteome</keyword>
<organism evidence="2 3">
    <name type="scientific">Didymella exigua CBS 183.55</name>
    <dbReference type="NCBI Taxonomy" id="1150837"/>
    <lineage>
        <taxon>Eukaryota</taxon>
        <taxon>Fungi</taxon>
        <taxon>Dikarya</taxon>
        <taxon>Ascomycota</taxon>
        <taxon>Pezizomycotina</taxon>
        <taxon>Dothideomycetes</taxon>
        <taxon>Pleosporomycetidae</taxon>
        <taxon>Pleosporales</taxon>
        <taxon>Pleosporineae</taxon>
        <taxon>Didymellaceae</taxon>
        <taxon>Didymella</taxon>
    </lineage>
</organism>
<dbReference type="PANTHER" id="PTHR33112:SF16">
    <property type="entry name" value="HETEROKARYON INCOMPATIBILITY DOMAIN-CONTAINING PROTEIN"/>
    <property type="match status" value="1"/>
</dbReference>
<sequence length="745" mass="84187">MANYTIRTPNDPIIDEPDGGSHSKLCNKCSVLSFNDAELGGYEEDGVLQFDDVENDQRKTLRIDYNHSDTLPYLPLLQESARSGCHFCATLRKETLSLGIDHSGDITYTLHYTFGPKLTERYEEEVGIYLLIVEMSIIGEDLEILREGLVFTVDSTGACRDWLQTLPSPSGDALCTANMTDLINVLSGCDTNCECSEAEASDFLPTRLLDLHDWGTSKLIRVVEASSIAPSTEARYVALSYCWGPPSAATLQLKTTHETYQERLIGINADSLTPVMKDAVDFTHALSFRYLWIDALCIIQGDYEDWVRESAQMDLVYANAYFALCPLTSSTCLQGFLKRERSIQVPFKSSIQDETTGTIHLRFLKSGLIGNMFSINYMETAATVWNTRGWTFQEKNLASRRIYVGRSQLHYMCARKEWMEPSWWSTSPEDHQIQQYLMDDDRYGDPNDNWTELVDEYVSRQLTNPADRFPALSGIAKLFAKATGDDYVAGLWSSDILRQCLWKGYRGVNSLEKLLESLSVNNSDDYICPSWSWARQHNVIFPHFKAKHAFRSECKSLKVWAVPTDTDLNPWGCVRDGHLEVEARYLTIDGVWTRITARTSASNFHVWTVRLGSDCRVDCSLDWDDSNVDFVPFKQAIFVLLASSMDTEAQVTTPETVRESNLAWDGLEVRVSKQEATLSVDAGISCANIPFMTRRKAWGLLLRPSRSGHIVRIGLFEIRARFGGPGIFRDSPLRVFDIVECKAAQ</sequence>
<evidence type="ECO:0000259" key="1">
    <source>
        <dbReference type="Pfam" id="PF06985"/>
    </source>
</evidence>
<dbReference type="EMBL" id="ML978975">
    <property type="protein sequence ID" value="KAF1926799.1"/>
    <property type="molecule type" value="Genomic_DNA"/>
</dbReference>
<name>A0A6A5RGZ2_9PLEO</name>
<accession>A0A6A5RGZ2</accession>
<dbReference type="PANTHER" id="PTHR33112">
    <property type="entry name" value="DOMAIN PROTEIN, PUTATIVE-RELATED"/>
    <property type="match status" value="1"/>
</dbReference>
<dbReference type="Pfam" id="PF06985">
    <property type="entry name" value="HET"/>
    <property type="match status" value="1"/>
</dbReference>
<feature type="domain" description="Heterokaryon incompatibility" evidence="1">
    <location>
        <begin position="236"/>
        <end position="394"/>
    </location>
</feature>
<reference evidence="2" key="1">
    <citation type="journal article" date="2020" name="Stud. Mycol.">
        <title>101 Dothideomycetes genomes: a test case for predicting lifestyles and emergence of pathogens.</title>
        <authorList>
            <person name="Haridas S."/>
            <person name="Albert R."/>
            <person name="Binder M."/>
            <person name="Bloem J."/>
            <person name="Labutti K."/>
            <person name="Salamov A."/>
            <person name="Andreopoulos B."/>
            <person name="Baker S."/>
            <person name="Barry K."/>
            <person name="Bills G."/>
            <person name="Bluhm B."/>
            <person name="Cannon C."/>
            <person name="Castanera R."/>
            <person name="Culley D."/>
            <person name="Daum C."/>
            <person name="Ezra D."/>
            <person name="Gonzalez J."/>
            <person name="Henrissat B."/>
            <person name="Kuo A."/>
            <person name="Liang C."/>
            <person name="Lipzen A."/>
            <person name="Lutzoni F."/>
            <person name="Magnuson J."/>
            <person name="Mondo S."/>
            <person name="Nolan M."/>
            <person name="Ohm R."/>
            <person name="Pangilinan J."/>
            <person name="Park H.-J."/>
            <person name="Ramirez L."/>
            <person name="Alfaro M."/>
            <person name="Sun H."/>
            <person name="Tritt A."/>
            <person name="Yoshinaga Y."/>
            <person name="Zwiers L.-H."/>
            <person name="Turgeon B."/>
            <person name="Goodwin S."/>
            <person name="Spatafora J."/>
            <person name="Crous P."/>
            <person name="Grigoriev I."/>
        </authorList>
    </citation>
    <scope>NUCLEOTIDE SEQUENCE</scope>
    <source>
        <strain evidence="2">CBS 183.55</strain>
    </source>
</reference>
<protein>
    <submittedName>
        <fullName evidence="2">HET-domain-containing protein</fullName>
    </submittedName>
</protein>
<evidence type="ECO:0000313" key="2">
    <source>
        <dbReference type="EMBL" id="KAF1926799.1"/>
    </source>
</evidence>